<name>A0ABM8FJB9_9BACT</name>
<protein>
    <submittedName>
        <fullName evidence="1">Uncharacterized protein</fullName>
    </submittedName>
</protein>
<dbReference type="Proteomes" id="UP001321445">
    <property type="component" value="Chromosome"/>
</dbReference>
<keyword evidence="2" id="KW-1185">Reference proteome</keyword>
<proteinExistence type="predicted"/>
<dbReference type="EMBL" id="AP027370">
    <property type="protein sequence ID" value="BDY11717.1"/>
    <property type="molecule type" value="Genomic_DNA"/>
</dbReference>
<reference evidence="1 2" key="1">
    <citation type="submission" date="2023-03" db="EMBL/GenBank/DDBJ databases">
        <title>Description of Hydrogenimonas sp. ISO32.</title>
        <authorList>
            <person name="Mino S."/>
            <person name="Fukazawa S."/>
            <person name="Sawabe T."/>
        </authorList>
    </citation>
    <scope>NUCLEOTIDE SEQUENCE [LARGE SCALE GENOMIC DNA]</scope>
    <source>
        <strain evidence="1 2">ISO32</strain>
    </source>
</reference>
<evidence type="ECO:0000313" key="1">
    <source>
        <dbReference type="EMBL" id="BDY11717.1"/>
    </source>
</evidence>
<dbReference type="RefSeq" id="WP_286336933.1">
    <property type="nucleotide sequence ID" value="NZ_AP027370.1"/>
</dbReference>
<gene>
    <name evidence="1" type="ORF">HCR_00290</name>
</gene>
<sequence length="143" mass="17080">MKRIALFFLLTTLLFGFDPARYKAKIVENIALILLHRQEVWIFTDDPSFKSIFKYDPKLKKASSCSKAEFILSRRLEVHRKVFEQNSSSQFFFATSYRDYLKNKDVAIGAFFWQKGRPTLLFNKKLLQRHNISLPEKYRKYIE</sequence>
<evidence type="ECO:0000313" key="2">
    <source>
        <dbReference type="Proteomes" id="UP001321445"/>
    </source>
</evidence>
<organism evidence="1 2">
    <name type="scientific">Hydrogenimonas cancrithermarum</name>
    <dbReference type="NCBI Taxonomy" id="2993563"/>
    <lineage>
        <taxon>Bacteria</taxon>
        <taxon>Pseudomonadati</taxon>
        <taxon>Campylobacterota</taxon>
        <taxon>Epsilonproteobacteria</taxon>
        <taxon>Campylobacterales</taxon>
        <taxon>Hydrogenimonadaceae</taxon>
        <taxon>Hydrogenimonas</taxon>
    </lineage>
</organism>
<accession>A0ABM8FJB9</accession>